<evidence type="ECO:0008006" key="5">
    <source>
        <dbReference type="Google" id="ProtNLM"/>
    </source>
</evidence>
<name>A0A2T3ACY9_9PEZI</name>
<evidence type="ECO:0000313" key="3">
    <source>
        <dbReference type="EMBL" id="PSR92126.1"/>
    </source>
</evidence>
<protein>
    <recommendedName>
        <fullName evidence="5">Secreted protein</fullName>
    </recommendedName>
</protein>
<evidence type="ECO:0000256" key="1">
    <source>
        <dbReference type="SAM" id="MobiDB-lite"/>
    </source>
</evidence>
<organism evidence="3 4">
    <name type="scientific">Coniella lustricola</name>
    <dbReference type="NCBI Taxonomy" id="2025994"/>
    <lineage>
        <taxon>Eukaryota</taxon>
        <taxon>Fungi</taxon>
        <taxon>Dikarya</taxon>
        <taxon>Ascomycota</taxon>
        <taxon>Pezizomycotina</taxon>
        <taxon>Sordariomycetes</taxon>
        <taxon>Sordariomycetidae</taxon>
        <taxon>Diaporthales</taxon>
        <taxon>Schizoparmaceae</taxon>
        <taxon>Coniella</taxon>
    </lineage>
</organism>
<dbReference type="InParanoid" id="A0A2T3ACY9"/>
<feature type="region of interest" description="Disordered" evidence="1">
    <location>
        <begin position="75"/>
        <end position="94"/>
    </location>
</feature>
<evidence type="ECO:0000256" key="2">
    <source>
        <dbReference type="SAM" id="SignalP"/>
    </source>
</evidence>
<keyword evidence="2" id="KW-0732">Signal</keyword>
<dbReference type="AlphaFoldDB" id="A0A2T3ACY9"/>
<evidence type="ECO:0000313" key="4">
    <source>
        <dbReference type="Proteomes" id="UP000241462"/>
    </source>
</evidence>
<reference evidence="3 4" key="1">
    <citation type="journal article" date="2018" name="Mycol. Prog.">
        <title>Coniella lustricola, a new species from submerged detritus.</title>
        <authorList>
            <person name="Raudabaugh D.B."/>
            <person name="Iturriaga T."/>
            <person name="Carver A."/>
            <person name="Mondo S."/>
            <person name="Pangilinan J."/>
            <person name="Lipzen A."/>
            <person name="He G."/>
            <person name="Amirebrahimi M."/>
            <person name="Grigoriev I.V."/>
            <person name="Miller A.N."/>
        </authorList>
    </citation>
    <scope>NUCLEOTIDE SEQUENCE [LARGE SCALE GENOMIC DNA]</scope>
    <source>
        <strain evidence="3 4">B22-T-1</strain>
    </source>
</reference>
<keyword evidence="4" id="KW-1185">Reference proteome</keyword>
<accession>A0A2T3ACY9</accession>
<dbReference type="Proteomes" id="UP000241462">
    <property type="component" value="Unassembled WGS sequence"/>
</dbReference>
<gene>
    <name evidence="3" type="ORF">BD289DRAFT_190463</name>
</gene>
<feature type="chain" id="PRO_5015691950" description="Secreted protein" evidence="2">
    <location>
        <begin position="22"/>
        <end position="94"/>
    </location>
</feature>
<proteinExistence type="predicted"/>
<feature type="signal peptide" evidence="2">
    <location>
        <begin position="1"/>
        <end position="21"/>
    </location>
</feature>
<sequence>MFHSAGCIVPGLLFIAHCTFSTVTLNSHTPLLLFDPASWVCLYQGSLRPGQFESSGTEVNNSLFGCQLLLQQQQQQQQQQQHRKKERKQNYPGW</sequence>
<dbReference type="EMBL" id="KZ678410">
    <property type="protein sequence ID" value="PSR92126.1"/>
    <property type="molecule type" value="Genomic_DNA"/>
</dbReference>